<dbReference type="Proteomes" id="UP000242474">
    <property type="component" value="Unassembled WGS sequence"/>
</dbReference>
<dbReference type="GO" id="GO:0005975">
    <property type="term" value="P:carbohydrate metabolic process"/>
    <property type="evidence" value="ECO:0007669"/>
    <property type="project" value="InterPro"/>
</dbReference>
<feature type="non-terminal residue" evidence="1">
    <location>
        <position position="1"/>
    </location>
</feature>
<dbReference type="OrthoDB" id="76114at2759"/>
<dbReference type="Gene3D" id="3.30.386.10">
    <property type="entry name" value="Chitosanase, subunit A, domain 2"/>
    <property type="match status" value="1"/>
</dbReference>
<dbReference type="InterPro" id="IPR000400">
    <property type="entry name" value="Glyco_hydro_46"/>
</dbReference>
<name>A0A2G5B5U3_COERN</name>
<protein>
    <submittedName>
        <fullName evidence="1">Lysozyme-like protein</fullName>
    </submittedName>
</protein>
<reference evidence="1 2" key="1">
    <citation type="journal article" date="2015" name="Genome Biol. Evol.">
        <title>Phylogenomic analyses indicate that early fungi evolved digesting cell walls of algal ancestors of land plants.</title>
        <authorList>
            <person name="Chang Y."/>
            <person name="Wang S."/>
            <person name="Sekimoto S."/>
            <person name="Aerts A.L."/>
            <person name="Choi C."/>
            <person name="Clum A."/>
            <person name="LaButti K.M."/>
            <person name="Lindquist E.A."/>
            <person name="Yee Ngan C."/>
            <person name="Ohm R.A."/>
            <person name="Salamov A.A."/>
            <person name="Grigoriev I.V."/>
            <person name="Spatafora J.W."/>
            <person name="Berbee M.L."/>
        </authorList>
    </citation>
    <scope>NUCLEOTIDE SEQUENCE [LARGE SCALE GENOMIC DNA]</scope>
    <source>
        <strain evidence="1 2">NRRL 1564</strain>
    </source>
</reference>
<dbReference type="SUPFAM" id="SSF53955">
    <property type="entry name" value="Lysozyme-like"/>
    <property type="match status" value="1"/>
</dbReference>
<dbReference type="Pfam" id="PF01374">
    <property type="entry name" value="Glyco_hydro_46"/>
    <property type="match status" value="1"/>
</dbReference>
<dbReference type="GO" id="GO:0016977">
    <property type="term" value="F:chitosanase activity"/>
    <property type="evidence" value="ECO:0007669"/>
    <property type="project" value="InterPro"/>
</dbReference>
<evidence type="ECO:0000313" key="1">
    <source>
        <dbReference type="EMBL" id="PIA14087.1"/>
    </source>
</evidence>
<dbReference type="AlphaFoldDB" id="A0A2G5B5U3"/>
<dbReference type="InterPro" id="IPR023346">
    <property type="entry name" value="Lysozyme-like_dom_sf"/>
</dbReference>
<accession>A0A2G5B5U3</accession>
<keyword evidence="2" id="KW-1185">Reference proteome</keyword>
<organism evidence="1 2">
    <name type="scientific">Coemansia reversa (strain ATCC 12441 / NRRL 1564)</name>
    <dbReference type="NCBI Taxonomy" id="763665"/>
    <lineage>
        <taxon>Eukaryota</taxon>
        <taxon>Fungi</taxon>
        <taxon>Fungi incertae sedis</taxon>
        <taxon>Zoopagomycota</taxon>
        <taxon>Kickxellomycotina</taxon>
        <taxon>Kickxellomycetes</taxon>
        <taxon>Kickxellales</taxon>
        <taxon>Kickxellaceae</taxon>
        <taxon>Coemansia</taxon>
    </lineage>
</organism>
<dbReference type="InterPro" id="IPR023099">
    <property type="entry name" value="Glyco_hydro_46_N"/>
</dbReference>
<sequence length="163" mass="18232">CSKEIALRITNVYENDDTDFHYDYCENLKDGRGFTAGIAGFCTGTGDAWEIIQQYHKLTGGDDDFSAMDSTLKKYSKSESDSTKGLKDYCDVWEKLGKSDIKFQQAQDIVRNKMYYAPSQKYADELGLRFDISRAQMYDAGIQHGTGDDADGLGALIKITNAK</sequence>
<proteinExistence type="predicted"/>
<dbReference type="GO" id="GO:0005576">
    <property type="term" value="C:extracellular region"/>
    <property type="evidence" value="ECO:0007669"/>
    <property type="project" value="InterPro"/>
</dbReference>
<gene>
    <name evidence="1" type="ORF">COEREDRAFT_24052</name>
</gene>
<evidence type="ECO:0000313" key="2">
    <source>
        <dbReference type="Proteomes" id="UP000242474"/>
    </source>
</evidence>
<feature type="non-terminal residue" evidence="1">
    <location>
        <position position="163"/>
    </location>
</feature>
<dbReference type="EMBL" id="KZ303522">
    <property type="protein sequence ID" value="PIA14087.1"/>
    <property type="molecule type" value="Genomic_DNA"/>
</dbReference>